<dbReference type="InterPro" id="IPR037682">
    <property type="entry name" value="TonB_C"/>
</dbReference>
<reference evidence="3 4" key="1">
    <citation type="submission" date="2016-10" db="EMBL/GenBank/DDBJ databases">
        <authorList>
            <person name="de Groot N.N."/>
        </authorList>
    </citation>
    <scope>NUCLEOTIDE SEQUENCE [LARGE SCALE GENOMIC DNA]</scope>
    <source>
        <strain evidence="3 4">CGMCC 1.12333</strain>
    </source>
</reference>
<dbReference type="PANTHER" id="PTHR33446:SF2">
    <property type="entry name" value="PROTEIN TONB"/>
    <property type="match status" value="1"/>
</dbReference>
<dbReference type="PANTHER" id="PTHR33446">
    <property type="entry name" value="PROTEIN TONB-RELATED"/>
    <property type="match status" value="1"/>
</dbReference>
<dbReference type="Proteomes" id="UP000199138">
    <property type="component" value="Unassembled WGS sequence"/>
</dbReference>
<keyword evidence="1" id="KW-1133">Transmembrane helix</keyword>
<gene>
    <name evidence="3" type="ORF">SAMN05216480_11313</name>
</gene>
<keyword evidence="1" id="KW-0812">Transmembrane</keyword>
<feature type="transmembrane region" description="Helical" evidence="1">
    <location>
        <begin position="34"/>
        <end position="53"/>
    </location>
</feature>
<feature type="transmembrane region" description="Helical" evidence="1">
    <location>
        <begin position="99"/>
        <end position="117"/>
    </location>
</feature>
<evidence type="ECO:0000259" key="2">
    <source>
        <dbReference type="PROSITE" id="PS52015"/>
    </source>
</evidence>
<dbReference type="GO" id="GO:0031992">
    <property type="term" value="F:energy transducer activity"/>
    <property type="evidence" value="ECO:0007669"/>
    <property type="project" value="TreeGrafter"/>
</dbReference>
<dbReference type="OrthoDB" id="1522859at2"/>
<dbReference type="InterPro" id="IPR051045">
    <property type="entry name" value="TonB-dependent_transducer"/>
</dbReference>
<keyword evidence="4" id="KW-1185">Reference proteome</keyword>
<dbReference type="AlphaFoldDB" id="A0A1I7I5P5"/>
<dbReference type="RefSeq" id="WP_093025945.1">
    <property type="nucleotide sequence ID" value="NZ_FPBK01000013.1"/>
</dbReference>
<sequence>MLPYILLVIAGQTMFLLLYDVLLKKSTFFNSNRAYLLITSALSFVLPLLKFQFFENSVPEVIRITTYTKNETQVVLLDGITLTAKSNVSFWSQLGTWEWVFIAGCLVSLVVFSFKLYKLFKLKFGGKKVVHGTFTEIIIPKSSVAFSFFHWMFLGEKVKQKPFSHIVAHELVHIQQKHSWDLLYFEILRVVCWFNPLVYMYQNRIAELHEFIADSKTSQQNKKEHYQQLLQEVFQTENISFINQFFNHSLIKKRIVMLQKSNSKKRELLNYSFLLPTIVALLWYSSSVGQEKETANHLEEKIVVGYATEKEATSAKPTSDLKEIVVEGYAEPKTEKSVVEANPMEEVIVEGYEKPVQEKQEGVKVVGFSTEKVPVKTTKVVTMPELVVMGYPKEATAQTDSVIPFILAKVKPAFKGYENTENPTETFEERLNDHVRRVFTYPKEAQENNEQGRIQVKFQIMESGKVKVIETVGKSVLLSQEAKRIIESLPELIPAKDDNGNVITVQYAYPIVFVLAQ</sequence>
<dbReference type="EMBL" id="FPBK01000013">
    <property type="protein sequence ID" value="SFU68257.1"/>
    <property type="molecule type" value="Genomic_DNA"/>
</dbReference>
<keyword evidence="1" id="KW-0472">Membrane</keyword>
<dbReference type="Pfam" id="PF05569">
    <property type="entry name" value="Peptidase_M56"/>
    <property type="match status" value="1"/>
</dbReference>
<accession>A0A1I7I5P5</accession>
<evidence type="ECO:0000313" key="3">
    <source>
        <dbReference type="EMBL" id="SFU68257.1"/>
    </source>
</evidence>
<feature type="transmembrane region" description="Helical" evidence="1">
    <location>
        <begin position="6"/>
        <end position="22"/>
    </location>
</feature>
<evidence type="ECO:0000256" key="1">
    <source>
        <dbReference type="SAM" id="Phobius"/>
    </source>
</evidence>
<dbReference type="STRING" id="1224947.SAMN05216480_11313"/>
<dbReference type="InterPro" id="IPR008756">
    <property type="entry name" value="Peptidase_M56"/>
</dbReference>
<organism evidence="3 4">
    <name type="scientific">Pustulibacterium marinum</name>
    <dbReference type="NCBI Taxonomy" id="1224947"/>
    <lineage>
        <taxon>Bacteria</taxon>
        <taxon>Pseudomonadati</taxon>
        <taxon>Bacteroidota</taxon>
        <taxon>Flavobacteriia</taxon>
        <taxon>Flavobacteriales</taxon>
        <taxon>Flavobacteriaceae</taxon>
        <taxon>Pustulibacterium</taxon>
    </lineage>
</organism>
<protein>
    <submittedName>
        <fullName evidence="3">Signal transducer regulating beta-lactamase production, contains metallopeptidase domain</fullName>
    </submittedName>
</protein>
<dbReference type="GO" id="GO:0055085">
    <property type="term" value="P:transmembrane transport"/>
    <property type="evidence" value="ECO:0007669"/>
    <property type="project" value="InterPro"/>
</dbReference>
<dbReference type="SUPFAM" id="SSF74653">
    <property type="entry name" value="TolA/TonB C-terminal domain"/>
    <property type="match status" value="1"/>
</dbReference>
<evidence type="ECO:0000313" key="4">
    <source>
        <dbReference type="Proteomes" id="UP000199138"/>
    </source>
</evidence>
<proteinExistence type="predicted"/>
<feature type="domain" description="TonB C-terminal" evidence="2">
    <location>
        <begin position="426"/>
        <end position="517"/>
    </location>
</feature>
<dbReference type="GO" id="GO:0098797">
    <property type="term" value="C:plasma membrane protein complex"/>
    <property type="evidence" value="ECO:0007669"/>
    <property type="project" value="TreeGrafter"/>
</dbReference>
<dbReference type="Gene3D" id="3.30.1150.10">
    <property type="match status" value="1"/>
</dbReference>
<dbReference type="Pfam" id="PF03544">
    <property type="entry name" value="TonB_C"/>
    <property type="match status" value="1"/>
</dbReference>
<dbReference type="PROSITE" id="PS52015">
    <property type="entry name" value="TONB_CTD"/>
    <property type="match status" value="1"/>
</dbReference>
<name>A0A1I7I5P5_9FLAO</name>